<dbReference type="PANTHER" id="PTHR10846:SF8">
    <property type="entry name" value="INNER MEMBRANE PROTEIN YRBG"/>
    <property type="match status" value="1"/>
</dbReference>
<organism evidence="7">
    <name type="scientific">bioreactor metagenome</name>
    <dbReference type="NCBI Taxonomy" id="1076179"/>
    <lineage>
        <taxon>unclassified sequences</taxon>
        <taxon>metagenomes</taxon>
        <taxon>ecological metagenomes</taxon>
    </lineage>
</organism>
<dbReference type="PANTHER" id="PTHR10846">
    <property type="entry name" value="SODIUM/POTASSIUM/CALCIUM EXCHANGER"/>
    <property type="match status" value="1"/>
</dbReference>
<dbReference type="GO" id="GO:0005886">
    <property type="term" value="C:plasma membrane"/>
    <property type="evidence" value="ECO:0007669"/>
    <property type="project" value="TreeGrafter"/>
</dbReference>
<feature type="transmembrane region" description="Helical" evidence="5">
    <location>
        <begin position="232"/>
        <end position="254"/>
    </location>
</feature>
<protein>
    <recommendedName>
        <fullName evidence="6">Sodium/calcium exchanger membrane region domain-containing protein</fullName>
    </recommendedName>
</protein>
<dbReference type="NCBIfam" id="TIGR00367">
    <property type="entry name" value="calcium/sodium antiporter"/>
    <property type="match status" value="1"/>
</dbReference>
<evidence type="ECO:0000256" key="5">
    <source>
        <dbReference type="SAM" id="Phobius"/>
    </source>
</evidence>
<feature type="domain" description="Sodium/calcium exchanger membrane region" evidence="6">
    <location>
        <begin position="167"/>
        <end position="309"/>
    </location>
</feature>
<sequence>MIDYLFIVVGFTLLIFGANFLVDGASGLAKRFNVSNLIIGLTVVAFGTSAPELVVNLVAALNPGSTDIALTNIIGSNMINTFVILGAAAVVFPIASQKSSRRFDIPLSFIAPVAVFLLSMNGILSMSDGLILILFFIWFMYTNIRNAIRHPEEEQAEDYKPMKIWKAILLIIGGLATLVGGAQLIVPAATNIAASYGVSQSVIGLTIVALGTSLPELATSVVAAFKKNSDIALGNVIGSNIFNVFFILSSSAIIRPLPAYQGMNVDLMVTAAGSLLVLFFIYSNKERNIKRWGGLLFLLSYTAFLIWKISTLN</sequence>
<keyword evidence="2 5" id="KW-0812">Transmembrane</keyword>
<feature type="transmembrane region" description="Helical" evidence="5">
    <location>
        <begin position="292"/>
        <end position="310"/>
    </location>
</feature>
<keyword evidence="4 5" id="KW-0472">Membrane</keyword>
<evidence type="ECO:0000256" key="4">
    <source>
        <dbReference type="ARBA" id="ARBA00023136"/>
    </source>
</evidence>
<feature type="transmembrane region" description="Helical" evidence="5">
    <location>
        <begin position="107"/>
        <end position="124"/>
    </location>
</feature>
<dbReference type="Pfam" id="PF01699">
    <property type="entry name" value="Na_Ca_ex"/>
    <property type="match status" value="2"/>
</dbReference>
<name>A0A644W8N1_9ZZZZ</name>
<evidence type="ECO:0000256" key="3">
    <source>
        <dbReference type="ARBA" id="ARBA00022989"/>
    </source>
</evidence>
<dbReference type="GO" id="GO:0008273">
    <property type="term" value="F:calcium, potassium:sodium antiporter activity"/>
    <property type="evidence" value="ECO:0007669"/>
    <property type="project" value="TreeGrafter"/>
</dbReference>
<feature type="domain" description="Sodium/calcium exchanger membrane region" evidence="6">
    <location>
        <begin position="4"/>
        <end position="144"/>
    </location>
</feature>
<dbReference type="Gene3D" id="1.20.1420.30">
    <property type="entry name" value="NCX, central ion-binding region"/>
    <property type="match status" value="2"/>
</dbReference>
<feature type="transmembrane region" description="Helical" evidence="5">
    <location>
        <begin position="37"/>
        <end position="61"/>
    </location>
</feature>
<feature type="transmembrane region" description="Helical" evidence="5">
    <location>
        <begin position="202"/>
        <end position="225"/>
    </location>
</feature>
<feature type="transmembrane region" description="Helical" evidence="5">
    <location>
        <begin position="73"/>
        <end position="95"/>
    </location>
</feature>
<dbReference type="InterPro" id="IPR044880">
    <property type="entry name" value="NCX_ion-bd_dom_sf"/>
</dbReference>
<dbReference type="EMBL" id="VSSQ01000636">
    <property type="protein sequence ID" value="MPL98922.1"/>
    <property type="molecule type" value="Genomic_DNA"/>
</dbReference>
<feature type="transmembrane region" description="Helical" evidence="5">
    <location>
        <begin position="168"/>
        <end position="190"/>
    </location>
</feature>
<dbReference type="InterPro" id="IPR004481">
    <property type="entry name" value="K/Na/Ca-exchanger"/>
</dbReference>
<dbReference type="GO" id="GO:0006874">
    <property type="term" value="P:intracellular calcium ion homeostasis"/>
    <property type="evidence" value="ECO:0007669"/>
    <property type="project" value="TreeGrafter"/>
</dbReference>
<dbReference type="InterPro" id="IPR004837">
    <property type="entry name" value="NaCa_Exmemb"/>
</dbReference>
<keyword evidence="3 5" id="KW-1133">Transmembrane helix</keyword>
<proteinExistence type="predicted"/>
<evidence type="ECO:0000259" key="6">
    <source>
        <dbReference type="Pfam" id="PF01699"/>
    </source>
</evidence>
<comment type="caution">
    <text evidence="7">The sequence shown here is derived from an EMBL/GenBank/DDBJ whole genome shotgun (WGS) entry which is preliminary data.</text>
</comment>
<dbReference type="AlphaFoldDB" id="A0A644W8N1"/>
<accession>A0A644W8N1</accession>
<evidence type="ECO:0000256" key="2">
    <source>
        <dbReference type="ARBA" id="ARBA00022692"/>
    </source>
</evidence>
<evidence type="ECO:0000256" key="1">
    <source>
        <dbReference type="ARBA" id="ARBA00004141"/>
    </source>
</evidence>
<comment type="subcellular location">
    <subcellularLocation>
        <location evidence="1">Membrane</location>
        <topology evidence="1">Multi-pass membrane protein</topology>
    </subcellularLocation>
</comment>
<feature type="transmembrane region" description="Helical" evidence="5">
    <location>
        <begin position="260"/>
        <end position="280"/>
    </location>
</feature>
<reference evidence="7" key="1">
    <citation type="submission" date="2019-08" db="EMBL/GenBank/DDBJ databases">
        <authorList>
            <person name="Kucharzyk K."/>
            <person name="Murdoch R.W."/>
            <person name="Higgins S."/>
            <person name="Loffler F."/>
        </authorList>
    </citation>
    <scope>NUCLEOTIDE SEQUENCE</scope>
</reference>
<gene>
    <name evidence="7" type="ORF">SDC9_45134</name>
</gene>
<evidence type="ECO:0000313" key="7">
    <source>
        <dbReference type="EMBL" id="MPL98922.1"/>
    </source>
</evidence>
<dbReference type="GO" id="GO:0005262">
    <property type="term" value="F:calcium channel activity"/>
    <property type="evidence" value="ECO:0007669"/>
    <property type="project" value="TreeGrafter"/>
</dbReference>
<feature type="transmembrane region" description="Helical" evidence="5">
    <location>
        <begin position="6"/>
        <end position="25"/>
    </location>
</feature>